<dbReference type="OrthoDB" id="3699915at2"/>
<dbReference type="Proteomes" id="UP000320876">
    <property type="component" value="Unassembled WGS sequence"/>
</dbReference>
<keyword evidence="2" id="KW-0732">Signal</keyword>
<dbReference type="RefSeq" id="WP_141999774.1">
    <property type="nucleotide sequence ID" value="NZ_VFML01000001.1"/>
</dbReference>
<dbReference type="EMBL" id="VFML01000001">
    <property type="protein sequence ID" value="TQJ04037.1"/>
    <property type="molecule type" value="Genomic_DNA"/>
</dbReference>
<reference evidence="3 4" key="1">
    <citation type="submission" date="2019-06" db="EMBL/GenBank/DDBJ databases">
        <title>Sequencing the genomes of 1000 actinobacteria strains.</title>
        <authorList>
            <person name="Klenk H.-P."/>
        </authorList>
    </citation>
    <scope>NUCLEOTIDE SEQUENCE [LARGE SCALE GENOMIC DNA]</scope>
    <source>
        <strain evidence="3 4">DSM 45679</strain>
    </source>
</reference>
<protein>
    <submittedName>
        <fullName evidence="3">Uncharacterized protein</fullName>
    </submittedName>
</protein>
<evidence type="ECO:0000313" key="3">
    <source>
        <dbReference type="EMBL" id="TQJ04037.1"/>
    </source>
</evidence>
<dbReference type="AlphaFoldDB" id="A0A542DLS5"/>
<feature type="signal peptide" evidence="2">
    <location>
        <begin position="1"/>
        <end position="27"/>
    </location>
</feature>
<keyword evidence="4" id="KW-1185">Reference proteome</keyword>
<proteinExistence type="predicted"/>
<accession>A0A542DLS5</accession>
<evidence type="ECO:0000256" key="1">
    <source>
        <dbReference type="SAM" id="MobiDB-lite"/>
    </source>
</evidence>
<sequence length="211" mass="22786">MVARGRAPVRTVLIVVALLVPPSVAWAAWGSGANPNRPDIPTAEAEPSARRPGSLPTPLVQPPGDIQIERDLPFSRLAPLKLFAPTELNAMRNTGVAHVDIIMTMHEDIRFYVYWLLLADGAEPAATLHALDDIYAGGGHEPVEPTPPGVLARRSPEQADLPHTTYHAHYVRGRSVLRVDAIGDPGTAVGDTYLPLLREQVATFPPGEPSW</sequence>
<comment type="caution">
    <text evidence="3">The sequence shown here is derived from an EMBL/GenBank/DDBJ whole genome shotgun (WGS) entry which is preliminary data.</text>
</comment>
<feature type="region of interest" description="Disordered" evidence="1">
    <location>
        <begin position="35"/>
        <end position="62"/>
    </location>
</feature>
<feature type="chain" id="PRO_5022130210" evidence="2">
    <location>
        <begin position="28"/>
        <end position="211"/>
    </location>
</feature>
<organism evidence="3 4">
    <name type="scientific">Amycolatopsis cihanbeyliensis</name>
    <dbReference type="NCBI Taxonomy" id="1128664"/>
    <lineage>
        <taxon>Bacteria</taxon>
        <taxon>Bacillati</taxon>
        <taxon>Actinomycetota</taxon>
        <taxon>Actinomycetes</taxon>
        <taxon>Pseudonocardiales</taxon>
        <taxon>Pseudonocardiaceae</taxon>
        <taxon>Amycolatopsis</taxon>
    </lineage>
</organism>
<gene>
    <name evidence="3" type="ORF">FB471_3817</name>
</gene>
<evidence type="ECO:0000313" key="4">
    <source>
        <dbReference type="Proteomes" id="UP000320876"/>
    </source>
</evidence>
<name>A0A542DLS5_AMYCI</name>
<evidence type="ECO:0000256" key="2">
    <source>
        <dbReference type="SAM" id="SignalP"/>
    </source>
</evidence>